<feature type="domain" description="Integrase catalytic" evidence="1">
    <location>
        <begin position="12"/>
        <end position="176"/>
    </location>
</feature>
<sequence>RDNARRAVHHAARSIPIPEGVFDRVHMDLLQLEPSYHDPPLNYVLLIVDAFTKYPVAYALPNKEALTVARHFWLAICTFGTPKVLITDNGAEFVNDLLESLTALHGIDQRLITPYRPQANGQVERYNGVLLSALRKLTGDAPENWPEWLDFALLAVRTATSSVTGFSPFELMFGREFHPLADYSIFDWGVLTGPEAEVDTVATLIERR</sequence>
<dbReference type="InterPro" id="IPR050951">
    <property type="entry name" value="Retrovirus_Pol_polyprotein"/>
</dbReference>
<name>B6C8B1_9EUKA</name>
<organism evidence="2">
    <name type="scientific">Mylnosiga fluctuans</name>
    <dbReference type="NCBI Taxonomy" id="1928486"/>
    <lineage>
        <taxon>Eukaryota</taxon>
        <taxon>Choanoflagellata</taxon>
        <taxon>Craspedida</taxon>
        <taxon>Salpingoecidae</taxon>
        <taxon>Mylnosiga</taxon>
    </lineage>
</organism>
<dbReference type="GO" id="GO:0003676">
    <property type="term" value="F:nucleic acid binding"/>
    <property type="evidence" value="ECO:0007669"/>
    <property type="project" value="InterPro"/>
</dbReference>
<dbReference type="GO" id="GO:0015074">
    <property type="term" value="P:DNA integration"/>
    <property type="evidence" value="ECO:0007669"/>
    <property type="project" value="InterPro"/>
</dbReference>
<evidence type="ECO:0000259" key="1">
    <source>
        <dbReference type="PROSITE" id="PS50994"/>
    </source>
</evidence>
<dbReference type="InterPro" id="IPR001584">
    <property type="entry name" value="Integrase_cat-core"/>
</dbReference>
<dbReference type="PANTHER" id="PTHR37984">
    <property type="entry name" value="PROTEIN CBG26694"/>
    <property type="match status" value="1"/>
</dbReference>
<dbReference type="PANTHER" id="PTHR37984:SF5">
    <property type="entry name" value="PROTEIN NYNRIN-LIKE"/>
    <property type="match status" value="1"/>
</dbReference>
<dbReference type="SUPFAM" id="SSF53098">
    <property type="entry name" value="Ribonuclease H-like"/>
    <property type="match status" value="1"/>
</dbReference>
<feature type="non-terminal residue" evidence="2">
    <location>
        <position position="208"/>
    </location>
</feature>
<dbReference type="InterPro" id="IPR036397">
    <property type="entry name" value="RNaseH_sf"/>
</dbReference>
<dbReference type="FunFam" id="3.30.420.10:FF:000032">
    <property type="entry name" value="Retrovirus-related Pol polyprotein from transposon 297-like Protein"/>
    <property type="match status" value="1"/>
</dbReference>
<dbReference type="Pfam" id="PF00665">
    <property type="entry name" value="rve"/>
    <property type="match status" value="1"/>
</dbReference>
<dbReference type="PROSITE" id="PS50994">
    <property type="entry name" value="INTEGRASE"/>
    <property type="match status" value="1"/>
</dbReference>
<dbReference type="Gene3D" id="3.30.420.10">
    <property type="entry name" value="Ribonuclease H-like superfamily/Ribonuclease H"/>
    <property type="match status" value="1"/>
</dbReference>
<dbReference type="AlphaFoldDB" id="B6C8B1"/>
<proteinExistence type="predicted"/>
<protein>
    <submittedName>
        <fullName evidence="2">Polyprotein</fullName>
    </submittedName>
</protein>
<dbReference type="InterPro" id="IPR012337">
    <property type="entry name" value="RNaseH-like_sf"/>
</dbReference>
<gene>
    <name evidence="2" type="primary">pol</name>
</gene>
<dbReference type="EMBL" id="EU011975">
    <property type="protein sequence ID" value="ABV72817.1"/>
    <property type="molecule type" value="Genomic_DNA"/>
</dbReference>
<evidence type="ECO:0000313" key="2">
    <source>
        <dbReference type="EMBL" id="ABV72817.1"/>
    </source>
</evidence>
<reference evidence="2" key="1">
    <citation type="journal article" date="2008" name="Protist">
        <title>Three families of LTR retrotransposons are present in the genome of the choanoflagellate Monosiga brevicollis.</title>
        <authorList>
            <person name="Carr M."/>
            <person name="Nelson M."/>
            <person name="Leadbeater B.S."/>
            <person name="Baldauf S.L."/>
        </authorList>
    </citation>
    <scope>NUCLEOTIDE SEQUENCE</scope>
    <source>
        <strain evidence="2">ATCC 50635</strain>
    </source>
</reference>
<feature type="non-terminal residue" evidence="2">
    <location>
        <position position="1"/>
    </location>
</feature>
<accession>B6C8B1</accession>